<organism evidence="1 2">
    <name type="scientific">Rapidithrix thailandica</name>
    <dbReference type="NCBI Taxonomy" id="413964"/>
    <lineage>
        <taxon>Bacteria</taxon>
        <taxon>Pseudomonadati</taxon>
        <taxon>Bacteroidota</taxon>
        <taxon>Cytophagia</taxon>
        <taxon>Cytophagales</taxon>
        <taxon>Flammeovirgaceae</taxon>
        <taxon>Rapidithrix</taxon>
    </lineage>
</organism>
<evidence type="ECO:0000313" key="1">
    <source>
        <dbReference type="EMBL" id="MEN7546446.1"/>
    </source>
</evidence>
<gene>
    <name evidence="1" type="ORF">AAG747_00915</name>
</gene>
<dbReference type="RefSeq" id="WP_346819233.1">
    <property type="nucleotide sequence ID" value="NZ_JBDKWZ010000001.1"/>
</dbReference>
<dbReference type="Proteomes" id="UP001403385">
    <property type="component" value="Unassembled WGS sequence"/>
</dbReference>
<reference evidence="1 2" key="1">
    <citation type="submission" date="2024-04" db="EMBL/GenBank/DDBJ databases">
        <title>Novel genus in family Flammeovirgaceae.</title>
        <authorList>
            <person name="Nguyen T.H."/>
            <person name="Vuong T.Q."/>
            <person name="Le H."/>
            <person name="Kim S.-G."/>
        </authorList>
    </citation>
    <scope>NUCLEOTIDE SEQUENCE [LARGE SCALE GENOMIC DNA]</scope>
    <source>
        <strain evidence="1 2">JCM 23209</strain>
    </source>
</reference>
<dbReference type="AlphaFoldDB" id="A0AAW9S663"/>
<accession>A0AAW9S663</accession>
<protein>
    <submittedName>
        <fullName evidence="1">Uncharacterized protein</fullName>
    </submittedName>
</protein>
<proteinExistence type="predicted"/>
<evidence type="ECO:0000313" key="2">
    <source>
        <dbReference type="Proteomes" id="UP001403385"/>
    </source>
</evidence>
<sequence>MARTGVEDYTIPDFGDFWQSLLMGSEFLVQKNTFVYKLNGFHHSQNTHTTMEENAGFSLLEKNILKAKGLNEEQVELLIASGIQSKADFTIVGDAQTLADITDIDLETAQKVMTWAIGAPAAQAAPPVQESSTSTPQTVVVEGADVVKCVHCGTKQPKDYKTGDLCLSCGNQAEPVLTCYWCSSSGPGKFCRSCGAEFVPSSDLEIAVLMKREGEAKNIIAKQLKEMTPGEKENMWARIRKMRGDA</sequence>
<comment type="caution">
    <text evidence="1">The sequence shown here is derived from an EMBL/GenBank/DDBJ whole genome shotgun (WGS) entry which is preliminary data.</text>
</comment>
<keyword evidence="2" id="KW-1185">Reference proteome</keyword>
<dbReference type="EMBL" id="JBDKWZ010000001">
    <property type="protein sequence ID" value="MEN7546446.1"/>
    <property type="molecule type" value="Genomic_DNA"/>
</dbReference>
<name>A0AAW9S663_9BACT</name>